<name>A0AA97NMC2_PYRO3</name>
<dbReference type="Proteomes" id="UP000011086">
    <property type="component" value="Unassembled WGS sequence"/>
</dbReference>
<accession>A0AA97NMC2</accession>
<organism evidence="1">
    <name type="scientific">Pyricularia oryzae (strain Y34)</name>
    <name type="common">Rice blast fungus</name>
    <name type="synonym">Magnaporthe oryzae</name>
    <dbReference type="NCBI Taxonomy" id="1143189"/>
    <lineage>
        <taxon>Eukaryota</taxon>
        <taxon>Fungi</taxon>
        <taxon>Dikarya</taxon>
        <taxon>Ascomycota</taxon>
        <taxon>Pezizomycotina</taxon>
        <taxon>Sordariomycetes</taxon>
        <taxon>Sordariomycetidae</taxon>
        <taxon>Magnaporthales</taxon>
        <taxon>Pyriculariaceae</taxon>
        <taxon>Pyricularia</taxon>
    </lineage>
</organism>
<evidence type="ECO:0000313" key="1">
    <source>
        <dbReference type="EMBL" id="ELQ32829.1"/>
    </source>
</evidence>
<proteinExistence type="predicted"/>
<reference evidence="1" key="1">
    <citation type="journal article" date="2012" name="PLoS Genet.">
        <title>Comparative analysis of the genomes of two field isolates of the rice blast fungus Magnaporthe oryzae.</title>
        <authorList>
            <person name="Xue M."/>
            <person name="Yang J."/>
            <person name="Li Z."/>
            <person name="Hu S."/>
            <person name="Yao N."/>
            <person name="Dean R.A."/>
            <person name="Zhao W."/>
            <person name="Shen M."/>
            <person name="Zhang H."/>
            <person name="Li C."/>
            <person name="Liu L."/>
            <person name="Cao L."/>
            <person name="Xu X."/>
            <person name="Xing Y."/>
            <person name="Hsiang T."/>
            <person name="Zhang Z."/>
            <person name="Xu J.R."/>
            <person name="Peng Y.L."/>
        </authorList>
    </citation>
    <scope>NUCLEOTIDE SEQUENCE</scope>
    <source>
        <strain evidence="1">Y34</strain>
    </source>
</reference>
<sequence>MAPTCYQRRATDHYLRLSAHQSQSSTTAHPSCQTRPPIVLGVSNVFRTVTVVNAPDASALDFGQSDVSVDHGVGKRRQGRSDRLDRCSDRGARLVSVGESPPTRGNKYWVRQIARGPKPFSLVEQIGDHARVGEDGVVASDSFGNGHVFACLRVPCVACWDMRGSSFESWQQFEMGVDHEEAIRAFGRPDSSG</sequence>
<protein>
    <submittedName>
        <fullName evidence="1">Uncharacterized protein</fullName>
    </submittedName>
</protein>
<dbReference type="EMBL" id="JH792973">
    <property type="protein sequence ID" value="ELQ32829.1"/>
    <property type="molecule type" value="Genomic_DNA"/>
</dbReference>
<gene>
    <name evidence="1" type="ORF">OOU_Y34scaffold01029g3</name>
</gene>
<dbReference type="AlphaFoldDB" id="A0AA97NMC2"/>